<keyword evidence="1" id="KW-0472">Membrane</keyword>
<sequence>MLCNSSRSPAVCVASRRRGTIMRTSLNTPLLHIFSITDFKPVPLPDPITPLTIIPLFGIDCCPLSVSRYLLSLPSSPLSTLLARRTSYDISLVMYCSMSSALTNFQPSSTVGTITSVFSIFLTLCKGRLLIIFTLGSQTIRRHFMAISPAIHRSSALFLTSLILSMFLAILSLSSFGVSIHSKSSSSVVTGAMEVRKGNNNLP</sequence>
<reference evidence="2" key="2">
    <citation type="submission" date="2023-01" db="EMBL/GenBank/DDBJ databases">
        <authorList>
            <person name="Rosani U."/>
            <person name="Delmont T.O."/>
            <person name="Gaia M."/>
            <person name="Krupovic M."/>
        </authorList>
    </citation>
    <scope>NUCLEOTIDE SEQUENCE</scope>
    <source>
        <strain evidence="2">MalacoHV1/China/2018</strain>
    </source>
</reference>
<evidence type="ECO:0000256" key="1">
    <source>
        <dbReference type="SAM" id="Phobius"/>
    </source>
</evidence>
<evidence type="ECO:0000313" key="2">
    <source>
        <dbReference type="EMBL" id="DBA11731.1"/>
    </source>
</evidence>
<keyword evidence="1" id="KW-1133">Transmembrane helix</keyword>
<protein>
    <submittedName>
        <fullName evidence="2">ORF30</fullName>
    </submittedName>
</protein>
<organism evidence="2">
    <name type="scientific">Malaco herpesvirus 1</name>
    <dbReference type="NCBI Taxonomy" id="3031797"/>
    <lineage>
        <taxon>Viruses</taxon>
        <taxon>Duplodnaviria</taxon>
        <taxon>Heunggongvirae</taxon>
        <taxon>Peploviricota</taxon>
        <taxon>Herviviricetes</taxon>
        <taxon>Herpesvirales</taxon>
        <taxon>Malacoherpesviridae</taxon>
    </lineage>
</organism>
<keyword evidence="1" id="KW-0812">Transmembrane</keyword>
<reference evidence="2" key="1">
    <citation type="journal article" date="2023" name="Front. Mar. Sci.">
        <title>Tracing the invertebrate herpesviruses in the global sequence datasets.</title>
        <authorList>
            <person name="Rosani U."/>
            <person name="Gaia M."/>
            <person name="Delmont T.O."/>
            <person name="Krupovic M."/>
        </authorList>
    </citation>
    <scope>NUCLEOTIDE SEQUENCE</scope>
    <source>
        <strain evidence="2">MalacoHV1/China/2018</strain>
    </source>
</reference>
<name>A0AA48P937_9VIRU</name>
<proteinExistence type="predicted"/>
<feature type="transmembrane region" description="Helical" evidence="1">
    <location>
        <begin position="156"/>
        <end position="178"/>
    </location>
</feature>
<accession>A0AA48P937</accession>
<feature type="transmembrane region" description="Helical" evidence="1">
    <location>
        <begin position="111"/>
        <end position="135"/>
    </location>
</feature>
<dbReference type="EMBL" id="BK063091">
    <property type="protein sequence ID" value="DBA11731.1"/>
    <property type="molecule type" value="Genomic_DNA"/>
</dbReference>